<evidence type="ECO:0000313" key="3">
    <source>
        <dbReference type="EMBL" id="SNB81875.1"/>
    </source>
</evidence>
<dbReference type="SUPFAM" id="SSF89733">
    <property type="entry name" value="L-sulfolactate dehydrogenase-like"/>
    <property type="match status" value="1"/>
</dbReference>
<evidence type="ECO:0000256" key="2">
    <source>
        <dbReference type="ARBA" id="ARBA00023002"/>
    </source>
</evidence>
<dbReference type="PANTHER" id="PTHR11091">
    <property type="entry name" value="OXIDOREDUCTASE-RELATED"/>
    <property type="match status" value="1"/>
</dbReference>
<dbReference type="EMBL" id="FYDG01000017">
    <property type="protein sequence ID" value="SNB81875.1"/>
    <property type="molecule type" value="Genomic_DNA"/>
</dbReference>
<dbReference type="GO" id="GO:0016491">
    <property type="term" value="F:oxidoreductase activity"/>
    <property type="evidence" value="ECO:0007669"/>
    <property type="project" value="UniProtKB-KW"/>
</dbReference>
<dbReference type="InterPro" id="IPR036111">
    <property type="entry name" value="Mal/L-sulfo/L-lacto_DH-like_sf"/>
</dbReference>
<dbReference type="InterPro" id="IPR003767">
    <property type="entry name" value="Malate/L-lactate_DH-like"/>
</dbReference>
<protein>
    <submittedName>
        <fullName evidence="3">(2R)-3-sulfolactate dehydrogenase (NADP+)</fullName>
    </submittedName>
</protein>
<gene>
    <name evidence="3" type="ORF">SAMN06265338_11711</name>
</gene>
<accession>A0A212S9B3</accession>
<dbReference type="Pfam" id="PF02615">
    <property type="entry name" value="Ldh_2"/>
    <property type="match status" value="1"/>
</dbReference>
<evidence type="ECO:0000256" key="1">
    <source>
        <dbReference type="ARBA" id="ARBA00006056"/>
    </source>
</evidence>
<name>A0A212S9B3_RHOAC</name>
<dbReference type="Proteomes" id="UP000198418">
    <property type="component" value="Unassembled WGS sequence"/>
</dbReference>
<keyword evidence="2" id="KW-0560">Oxidoreductase</keyword>
<reference evidence="4" key="1">
    <citation type="submission" date="2017-06" db="EMBL/GenBank/DDBJ databases">
        <authorList>
            <person name="Varghese N."/>
            <person name="Submissions S."/>
        </authorList>
    </citation>
    <scope>NUCLEOTIDE SEQUENCE [LARGE SCALE GENOMIC DNA]</scope>
    <source>
        <strain evidence="4">DSM 137</strain>
    </source>
</reference>
<dbReference type="Gene3D" id="1.10.1530.10">
    <property type="match status" value="1"/>
</dbReference>
<organism evidence="3 4">
    <name type="scientific">Rhodoblastus acidophilus</name>
    <name type="common">Rhodopseudomonas acidophila</name>
    <dbReference type="NCBI Taxonomy" id="1074"/>
    <lineage>
        <taxon>Bacteria</taxon>
        <taxon>Pseudomonadati</taxon>
        <taxon>Pseudomonadota</taxon>
        <taxon>Alphaproteobacteria</taxon>
        <taxon>Hyphomicrobiales</taxon>
        <taxon>Rhodoblastaceae</taxon>
        <taxon>Rhodoblastus</taxon>
    </lineage>
</organism>
<dbReference type="AlphaFoldDB" id="A0A212S9B3"/>
<dbReference type="InterPro" id="IPR043143">
    <property type="entry name" value="Mal/L-sulf/L-lact_DH-like_NADP"/>
</dbReference>
<keyword evidence="4" id="KW-1185">Reference proteome</keyword>
<proteinExistence type="inferred from homology"/>
<dbReference type="Gene3D" id="3.30.1370.60">
    <property type="entry name" value="Hypothetical oxidoreductase yiak, domain 2"/>
    <property type="match status" value="1"/>
</dbReference>
<dbReference type="RefSeq" id="WP_088522260.1">
    <property type="nucleotide sequence ID" value="NZ_FYDG01000017.1"/>
</dbReference>
<dbReference type="PANTHER" id="PTHR11091:SF0">
    <property type="entry name" value="MALATE DEHYDROGENASE"/>
    <property type="match status" value="1"/>
</dbReference>
<dbReference type="InterPro" id="IPR043144">
    <property type="entry name" value="Mal/L-sulf/L-lact_DH-like_ah"/>
</dbReference>
<dbReference type="OrthoDB" id="9811519at2"/>
<evidence type="ECO:0000313" key="4">
    <source>
        <dbReference type="Proteomes" id="UP000198418"/>
    </source>
</evidence>
<sequence length="338" mass="34873">MRQLSLRQAEALAQQALRAAGAPQRVAGSVARALVAAEADGLASHGLMRLPYYADQAASGKVRAAADPVAERRAPALLHVDAREGFAYPAIELALAEGGRLAREQGLALAAVGDSHHAGVMGHHVEAAARDGLVALAFANTQAALAPWGGKKALFGTNPIAFACPRATDAPLVVDLSVSAAARGKIVVARDKGESIPPDWAFDPEGRPTTDPAQALKGALAPFGGAKGACLALMVEILAGALTGSAFSHEAGTMFDAEGAPPRLGQLFLLIDPQRLGGATTLARVESLLAAMLDQDGVRLPGARRLALREKAQTEGIRIPAALFEELSRRAAQEPAEV</sequence>
<comment type="similarity">
    <text evidence="1">Belongs to the LDH2/MDH2 oxidoreductase family.</text>
</comment>